<evidence type="ECO:0000313" key="2">
    <source>
        <dbReference type="EMBL" id="KKL65128.1"/>
    </source>
</evidence>
<reference evidence="2" key="1">
    <citation type="journal article" date="2015" name="Nature">
        <title>Complex archaea that bridge the gap between prokaryotes and eukaryotes.</title>
        <authorList>
            <person name="Spang A."/>
            <person name="Saw J.H."/>
            <person name="Jorgensen S.L."/>
            <person name="Zaremba-Niedzwiedzka K."/>
            <person name="Martijn J."/>
            <person name="Lind A.E."/>
            <person name="van Eijk R."/>
            <person name="Schleper C."/>
            <person name="Guy L."/>
            <person name="Ettema T.J."/>
        </authorList>
    </citation>
    <scope>NUCLEOTIDE SEQUENCE</scope>
</reference>
<organism evidence="2">
    <name type="scientific">marine sediment metagenome</name>
    <dbReference type="NCBI Taxonomy" id="412755"/>
    <lineage>
        <taxon>unclassified sequences</taxon>
        <taxon>metagenomes</taxon>
        <taxon>ecological metagenomes</taxon>
    </lineage>
</organism>
<dbReference type="EMBL" id="LAZR01027631">
    <property type="protein sequence ID" value="KKL65128.1"/>
    <property type="molecule type" value="Genomic_DNA"/>
</dbReference>
<protein>
    <submittedName>
        <fullName evidence="2">Uncharacterized protein</fullName>
    </submittedName>
</protein>
<proteinExistence type="predicted"/>
<feature type="region of interest" description="Disordered" evidence="1">
    <location>
        <begin position="94"/>
        <end position="117"/>
    </location>
</feature>
<accession>A0A0F9DTG2</accession>
<name>A0A0F9DTG2_9ZZZZ</name>
<evidence type="ECO:0000256" key="1">
    <source>
        <dbReference type="SAM" id="MobiDB-lite"/>
    </source>
</evidence>
<sequence>MDKQFHKAFDQCPNCGCTQQFMKELGKELKARGFARQEWNLRYSVGEGVPTDKSFTGSIPVGTLLAGFNIMTDICMDCGTLYAVELKRVENKGEVRRASRLQLPNEPRLPDTPFSTS</sequence>
<gene>
    <name evidence="2" type="ORF">LCGC14_2158090</name>
</gene>
<comment type="caution">
    <text evidence="2">The sequence shown here is derived from an EMBL/GenBank/DDBJ whole genome shotgun (WGS) entry which is preliminary data.</text>
</comment>
<dbReference type="AlphaFoldDB" id="A0A0F9DTG2"/>